<dbReference type="EMBL" id="QZFU01000023">
    <property type="protein sequence ID" value="RJO73784.1"/>
    <property type="molecule type" value="Genomic_DNA"/>
</dbReference>
<dbReference type="InterPro" id="IPR004680">
    <property type="entry name" value="Cit_transptr-like_dom"/>
</dbReference>
<feature type="transmembrane region" description="Helical" evidence="10">
    <location>
        <begin position="193"/>
        <end position="226"/>
    </location>
</feature>
<keyword evidence="13" id="KW-1185">Reference proteome</keyword>
<comment type="caution">
    <text evidence="12">The sequence shown here is derived from an EMBL/GenBank/DDBJ whole genome shotgun (WGS) entry which is preliminary data.</text>
</comment>
<keyword evidence="8 10" id="KW-1133">Transmembrane helix</keyword>
<dbReference type="InterPro" id="IPR000802">
    <property type="entry name" value="Arsenical_pump_ArsB"/>
</dbReference>
<evidence type="ECO:0000256" key="8">
    <source>
        <dbReference type="ARBA" id="ARBA00022989"/>
    </source>
</evidence>
<evidence type="ECO:0000256" key="4">
    <source>
        <dbReference type="ARBA" id="ARBA00022448"/>
    </source>
</evidence>
<comment type="similarity">
    <text evidence="3">Belongs to the CitM (TC 2.A.11) transporter family.</text>
</comment>
<feature type="transmembrane region" description="Helical" evidence="10">
    <location>
        <begin position="109"/>
        <end position="129"/>
    </location>
</feature>
<evidence type="ECO:0000313" key="12">
    <source>
        <dbReference type="EMBL" id="RJO73784.1"/>
    </source>
</evidence>
<feature type="transmembrane region" description="Helical" evidence="10">
    <location>
        <begin position="69"/>
        <end position="89"/>
    </location>
</feature>
<dbReference type="PANTHER" id="PTHR43302">
    <property type="entry name" value="TRANSPORTER ARSB-RELATED"/>
    <property type="match status" value="1"/>
</dbReference>
<keyword evidence="7" id="KW-0059">Arsenical resistance</keyword>
<feature type="transmembrane region" description="Helical" evidence="10">
    <location>
        <begin position="351"/>
        <end position="373"/>
    </location>
</feature>
<dbReference type="PRINTS" id="PR00758">
    <property type="entry name" value="ARSENICPUMP"/>
</dbReference>
<evidence type="ECO:0000256" key="3">
    <source>
        <dbReference type="ARBA" id="ARBA00009843"/>
    </source>
</evidence>
<reference evidence="12 13" key="1">
    <citation type="submission" date="2018-09" db="EMBL/GenBank/DDBJ databases">
        <title>YIM PH21274 draft genome.</title>
        <authorList>
            <person name="Miao C."/>
        </authorList>
    </citation>
    <scope>NUCLEOTIDE SEQUENCE [LARGE SCALE GENOMIC DNA]</scope>
    <source>
        <strain evidence="12 13">YIM PH 21724</strain>
    </source>
</reference>
<sequence length="375" mass="38777">MWMVLVGLATLAVATGWLPDGDAIDIGVTRAAPILGFLVAVTILAELSEAAGVFDAAAAVCARWARGRVAVLFVLVAVLATLVTIGMSLDTTAVLLTPVVLATTRRLGLPPLPFAVLVVWLANTASLLLPVSNLTNLLAMQHARLSAIRFAAHMSVPALVAIVLTVGYLAVVFRRQLTGRYPIPEPETPADPVAFGVCALACVGFAVAVAGGIVPWLAATTAAVVAVTVSALRGRTRLRWSLLPWRLVLTTEALFLVVAAITRHGLGHLLALAADHAGPATAVTAAVSSNLVNNLPAYLAMETTIPSGSGSARLFDVLVGTNTGPLITMWASLATLLWAERCRAAGVHIRPLAFAALGLGGVPLILLGTLAALHR</sequence>
<keyword evidence="5" id="KW-1003">Cell membrane</keyword>
<keyword evidence="6 10" id="KW-0812">Transmembrane</keyword>
<dbReference type="GO" id="GO:0005886">
    <property type="term" value="C:plasma membrane"/>
    <property type="evidence" value="ECO:0007669"/>
    <property type="project" value="UniProtKB-SubCell"/>
</dbReference>
<dbReference type="PANTHER" id="PTHR43302:SF5">
    <property type="entry name" value="TRANSPORTER ARSB-RELATED"/>
    <property type="match status" value="1"/>
</dbReference>
<feature type="transmembrane region" description="Helical" evidence="10">
    <location>
        <begin position="33"/>
        <end position="57"/>
    </location>
</feature>
<evidence type="ECO:0000256" key="6">
    <source>
        <dbReference type="ARBA" id="ARBA00022692"/>
    </source>
</evidence>
<evidence type="ECO:0000256" key="9">
    <source>
        <dbReference type="ARBA" id="ARBA00023136"/>
    </source>
</evidence>
<dbReference type="GO" id="GO:0046685">
    <property type="term" value="P:response to arsenic-containing substance"/>
    <property type="evidence" value="ECO:0007669"/>
    <property type="project" value="UniProtKB-KW"/>
</dbReference>
<comment type="similarity">
    <text evidence="2">Belongs to the ArsB family.</text>
</comment>
<comment type="subcellular location">
    <subcellularLocation>
        <location evidence="1">Cell membrane</location>
        <topology evidence="1">Multi-pass membrane protein</topology>
    </subcellularLocation>
</comment>
<dbReference type="Proteomes" id="UP000266677">
    <property type="component" value="Unassembled WGS sequence"/>
</dbReference>
<feature type="domain" description="Citrate transporter-like" evidence="11">
    <location>
        <begin position="5"/>
        <end position="301"/>
    </location>
</feature>
<evidence type="ECO:0000259" key="11">
    <source>
        <dbReference type="Pfam" id="PF03600"/>
    </source>
</evidence>
<gene>
    <name evidence="12" type="ORF">D5S18_19155</name>
</gene>
<evidence type="ECO:0000256" key="7">
    <source>
        <dbReference type="ARBA" id="ARBA00022849"/>
    </source>
</evidence>
<dbReference type="OrthoDB" id="9774335at2"/>
<evidence type="ECO:0000313" key="13">
    <source>
        <dbReference type="Proteomes" id="UP000266677"/>
    </source>
</evidence>
<evidence type="ECO:0000256" key="2">
    <source>
        <dbReference type="ARBA" id="ARBA00006433"/>
    </source>
</evidence>
<feature type="transmembrane region" description="Helical" evidence="10">
    <location>
        <begin position="247"/>
        <end position="266"/>
    </location>
</feature>
<feature type="transmembrane region" description="Helical" evidence="10">
    <location>
        <begin position="150"/>
        <end position="173"/>
    </location>
</feature>
<organism evidence="12 13">
    <name type="scientific">Nocardia panacis</name>
    <dbReference type="NCBI Taxonomy" id="2340916"/>
    <lineage>
        <taxon>Bacteria</taxon>
        <taxon>Bacillati</taxon>
        <taxon>Actinomycetota</taxon>
        <taxon>Actinomycetes</taxon>
        <taxon>Mycobacteriales</taxon>
        <taxon>Nocardiaceae</taxon>
        <taxon>Nocardia</taxon>
    </lineage>
</organism>
<feature type="transmembrane region" description="Helical" evidence="10">
    <location>
        <begin position="317"/>
        <end position="339"/>
    </location>
</feature>
<evidence type="ECO:0000256" key="10">
    <source>
        <dbReference type="SAM" id="Phobius"/>
    </source>
</evidence>
<dbReference type="Pfam" id="PF03600">
    <property type="entry name" value="CitMHS"/>
    <property type="match status" value="1"/>
</dbReference>
<proteinExistence type="inferred from homology"/>
<dbReference type="RefSeq" id="WP_120042858.1">
    <property type="nucleotide sequence ID" value="NZ_QZFU01000023.1"/>
</dbReference>
<evidence type="ECO:0000256" key="5">
    <source>
        <dbReference type="ARBA" id="ARBA00022475"/>
    </source>
</evidence>
<dbReference type="AlphaFoldDB" id="A0A3A4KVA0"/>
<keyword evidence="4" id="KW-0813">Transport</keyword>
<keyword evidence="9 10" id="KW-0472">Membrane</keyword>
<dbReference type="GO" id="GO:0015105">
    <property type="term" value="F:arsenite transmembrane transporter activity"/>
    <property type="evidence" value="ECO:0007669"/>
    <property type="project" value="InterPro"/>
</dbReference>
<name>A0A3A4KVA0_9NOCA</name>
<protein>
    <submittedName>
        <fullName evidence="12">Arsenic transporter</fullName>
    </submittedName>
</protein>
<evidence type="ECO:0000256" key="1">
    <source>
        <dbReference type="ARBA" id="ARBA00004651"/>
    </source>
</evidence>
<accession>A0A3A4KVA0</accession>